<dbReference type="SUPFAM" id="SSF56281">
    <property type="entry name" value="Metallo-hydrolase/oxidoreductase"/>
    <property type="match status" value="1"/>
</dbReference>
<evidence type="ECO:0000313" key="2">
    <source>
        <dbReference type="EMBL" id="TCS86956.1"/>
    </source>
</evidence>
<comment type="caution">
    <text evidence="2">The sequence shown here is derived from an EMBL/GenBank/DDBJ whole genome shotgun (WGS) entry which is preliminary data.</text>
</comment>
<name>A0A4R3KQC6_9FIRM</name>
<accession>A0A4R3KQC6</accession>
<dbReference type="InterPro" id="IPR036866">
    <property type="entry name" value="RibonucZ/Hydroxyglut_hydro"/>
</dbReference>
<feature type="domain" description="Metallo-beta-lactamase" evidence="1">
    <location>
        <begin position="13"/>
        <end position="191"/>
    </location>
</feature>
<dbReference type="Gene3D" id="3.60.15.10">
    <property type="entry name" value="Ribonuclease Z/Hydroxyacylglutathione hydrolase-like"/>
    <property type="match status" value="1"/>
</dbReference>
<dbReference type="EMBL" id="SMAE01000013">
    <property type="protein sequence ID" value="TCS86956.1"/>
    <property type="molecule type" value="Genomic_DNA"/>
</dbReference>
<sequence>MGMKFCSLSSGSSGNCQYIETDKVRILIDAGFSGRKVEDLLSSIGVCPSTIDCIFVTHEHMDHIKGVGVLSRRYDIPIFANEGTWINMSSKIGEIDNKNIKIIHTDKDFEIADLGVHPFKIFHDACDPVGYIFFYKNIKITIMTDTGWVNNEMKNIIKGSSLYLLESNHDVNMLKYGKYPWYLKKRILSTKGHLSNDDAGRVLSQVLLGNGEIILLAHLSQENNIPYLAHETVGSFVKDCGINIHKDITLDLTYRDRATKVYSL</sequence>
<dbReference type="SMART" id="SM00849">
    <property type="entry name" value="Lactamase_B"/>
    <property type="match status" value="1"/>
</dbReference>
<dbReference type="InterPro" id="IPR001279">
    <property type="entry name" value="Metallo-B-lactamas"/>
</dbReference>
<dbReference type="Pfam" id="PF12706">
    <property type="entry name" value="Lactamase_B_2"/>
    <property type="match status" value="1"/>
</dbReference>
<evidence type="ECO:0000313" key="3">
    <source>
        <dbReference type="Proteomes" id="UP000294567"/>
    </source>
</evidence>
<dbReference type="InterPro" id="IPR052533">
    <property type="entry name" value="WalJ/YycJ-like"/>
</dbReference>
<dbReference type="AlphaFoldDB" id="A0A4R3KQC6"/>
<reference evidence="2 3" key="1">
    <citation type="submission" date="2019-03" db="EMBL/GenBank/DDBJ databases">
        <title>Genomic Encyclopedia of Type Strains, Phase IV (KMG-IV): sequencing the most valuable type-strain genomes for metagenomic binning, comparative biology and taxonomic classification.</title>
        <authorList>
            <person name="Goeker M."/>
        </authorList>
    </citation>
    <scope>NUCLEOTIDE SEQUENCE [LARGE SCALE GENOMIC DNA]</scope>
    <source>
        <strain evidence="2 3">DSM 26752</strain>
    </source>
</reference>
<dbReference type="PANTHER" id="PTHR47619:SF1">
    <property type="entry name" value="EXODEOXYRIBONUCLEASE WALJ"/>
    <property type="match status" value="1"/>
</dbReference>
<evidence type="ECO:0000259" key="1">
    <source>
        <dbReference type="SMART" id="SM00849"/>
    </source>
</evidence>
<proteinExistence type="predicted"/>
<keyword evidence="3" id="KW-1185">Reference proteome</keyword>
<dbReference type="PANTHER" id="PTHR47619">
    <property type="entry name" value="METALLO-HYDROLASE YYCJ-RELATED"/>
    <property type="match status" value="1"/>
</dbReference>
<organism evidence="2 3">
    <name type="scientific">Keratinibaculum paraultunense</name>
    <dbReference type="NCBI Taxonomy" id="1278232"/>
    <lineage>
        <taxon>Bacteria</taxon>
        <taxon>Bacillati</taxon>
        <taxon>Bacillota</taxon>
        <taxon>Tissierellia</taxon>
        <taxon>Tissierellales</taxon>
        <taxon>Tepidimicrobiaceae</taxon>
        <taxon>Keratinibaculum</taxon>
    </lineage>
</organism>
<protein>
    <submittedName>
        <fullName evidence="2">Phosphoribosyl 1,2-cyclic phosphodiesterase</fullName>
    </submittedName>
</protein>
<gene>
    <name evidence="2" type="ORF">EDD65_11339</name>
</gene>
<dbReference type="Proteomes" id="UP000294567">
    <property type="component" value="Unassembled WGS sequence"/>
</dbReference>